<sequence length="139" mass="15596">MRPLFLLPASLLVLASATPAQELPYPRTAVAPLSTVQVTAPTRTLWIRQDQALELAGYYEMSNGWQMKVRPAARHIDAAIDSQKPIRLYQVAPDRFASSDGNVRMRFNQGEDGDRMTMSYVPDPRLAQVVVLTSRLARR</sequence>
<feature type="signal peptide" evidence="1">
    <location>
        <begin position="1"/>
        <end position="22"/>
    </location>
</feature>
<comment type="caution">
    <text evidence="2">The sequence shown here is derived from an EMBL/GenBank/DDBJ whole genome shotgun (WGS) entry which is preliminary data.</text>
</comment>
<proteinExistence type="predicted"/>
<keyword evidence="1" id="KW-0732">Signal</keyword>
<keyword evidence="3" id="KW-1185">Reference proteome</keyword>
<protein>
    <submittedName>
        <fullName evidence="2">Uncharacterized protein</fullName>
    </submittedName>
</protein>
<gene>
    <name evidence="2" type="ORF">ACFPOU_13040</name>
</gene>
<name>A0ABW0PHA7_9BURK</name>
<accession>A0ABW0PHA7</accession>
<organism evidence="2 3">
    <name type="scientific">Massilia jejuensis</name>
    <dbReference type="NCBI Taxonomy" id="648894"/>
    <lineage>
        <taxon>Bacteria</taxon>
        <taxon>Pseudomonadati</taxon>
        <taxon>Pseudomonadota</taxon>
        <taxon>Betaproteobacteria</taxon>
        <taxon>Burkholderiales</taxon>
        <taxon>Oxalobacteraceae</taxon>
        <taxon>Telluria group</taxon>
        <taxon>Massilia</taxon>
    </lineage>
</organism>
<feature type="chain" id="PRO_5045849952" evidence="1">
    <location>
        <begin position="23"/>
        <end position="139"/>
    </location>
</feature>
<evidence type="ECO:0000313" key="2">
    <source>
        <dbReference type="EMBL" id="MFC5512046.1"/>
    </source>
</evidence>
<evidence type="ECO:0000313" key="3">
    <source>
        <dbReference type="Proteomes" id="UP001596031"/>
    </source>
</evidence>
<dbReference type="EMBL" id="JBHSMS010000039">
    <property type="protein sequence ID" value="MFC5512046.1"/>
    <property type="molecule type" value="Genomic_DNA"/>
</dbReference>
<reference evidence="3" key="1">
    <citation type="journal article" date="2019" name="Int. J. Syst. Evol. Microbiol.">
        <title>The Global Catalogue of Microorganisms (GCM) 10K type strain sequencing project: providing services to taxonomists for standard genome sequencing and annotation.</title>
        <authorList>
            <consortium name="The Broad Institute Genomics Platform"/>
            <consortium name="The Broad Institute Genome Sequencing Center for Infectious Disease"/>
            <person name="Wu L."/>
            <person name="Ma J."/>
        </authorList>
    </citation>
    <scope>NUCLEOTIDE SEQUENCE [LARGE SCALE GENOMIC DNA]</scope>
    <source>
        <strain evidence="3">CCUG 38813</strain>
    </source>
</reference>
<evidence type="ECO:0000256" key="1">
    <source>
        <dbReference type="SAM" id="SignalP"/>
    </source>
</evidence>
<dbReference type="Proteomes" id="UP001596031">
    <property type="component" value="Unassembled WGS sequence"/>
</dbReference>
<dbReference type="RefSeq" id="WP_379721851.1">
    <property type="nucleotide sequence ID" value="NZ_JBHSMS010000039.1"/>
</dbReference>